<feature type="transmembrane region" description="Helical" evidence="1">
    <location>
        <begin position="223"/>
        <end position="245"/>
    </location>
</feature>
<keyword evidence="1" id="KW-0472">Membrane</keyword>
<sequence>MPRAFTIALATAVLWALYLVITRFVISRAGLDPWAYTLVQLLVGGLVIFWLGRKAPGDWRGLFTPWMVSYGIVRVGVTGASSAALGWLMATQSTLLSTANVLMGALATLVVHRIVPPHSERAALALLALGLSVLILCLVPDTAYYGALWLLASEIGVVVAALAVEKHPRNRSDSVAERSRFTAETLIITSMVLIVAWSLAGAVGLMRSPWAAGGDAFGNPLLWAWGIVTGLVFRGPGQWLTFYTLRHVGTQAYLIALMLMPVFVIVIELGASRAGWVDPPRLSAGEWVGTALILAAALWLMWARLRAAR</sequence>
<accession>A0A5C8PUU1</accession>
<dbReference type="Proteomes" id="UP000321638">
    <property type="component" value="Unassembled WGS sequence"/>
</dbReference>
<comment type="caution">
    <text evidence="2">The sequence shown here is derived from an EMBL/GenBank/DDBJ whole genome shotgun (WGS) entry which is preliminary data.</text>
</comment>
<feature type="transmembrane region" description="Helical" evidence="1">
    <location>
        <begin position="145"/>
        <end position="164"/>
    </location>
</feature>
<dbReference type="AlphaFoldDB" id="A0A5C8PUU1"/>
<evidence type="ECO:0008006" key="4">
    <source>
        <dbReference type="Google" id="ProtNLM"/>
    </source>
</evidence>
<feature type="transmembrane region" description="Helical" evidence="1">
    <location>
        <begin position="33"/>
        <end position="51"/>
    </location>
</feature>
<keyword evidence="1" id="KW-0812">Transmembrane</keyword>
<feature type="transmembrane region" description="Helical" evidence="1">
    <location>
        <begin position="7"/>
        <end position="27"/>
    </location>
</feature>
<dbReference type="OrthoDB" id="7375121at2"/>
<protein>
    <recommendedName>
        <fullName evidence="4">EamA domain-containing protein</fullName>
    </recommendedName>
</protein>
<reference evidence="2 3" key="1">
    <citation type="submission" date="2019-06" db="EMBL/GenBank/DDBJ databases">
        <title>New taxonomy in bacterial strain CC-CFT640, isolated from vineyard.</title>
        <authorList>
            <person name="Lin S.-Y."/>
            <person name="Tsai C.-F."/>
            <person name="Young C.-C."/>
        </authorList>
    </citation>
    <scope>NUCLEOTIDE SEQUENCE [LARGE SCALE GENOMIC DNA]</scope>
    <source>
        <strain evidence="2 3">CC-CFT640</strain>
    </source>
</reference>
<evidence type="ECO:0000313" key="2">
    <source>
        <dbReference type="EMBL" id="TXL81966.1"/>
    </source>
</evidence>
<evidence type="ECO:0000313" key="3">
    <source>
        <dbReference type="Proteomes" id="UP000321638"/>
    </source>
</evidence>
<name>A0A5C8PUU1_9HYPH</name>
<feature type="transmembrane region" description="Helical" evidence="1">
    <location>
        <begin position="185"/>
        <end position="203"/>
    </location>
</feature>
<evidence type="ECO:0000256" key="1">
    <source>
        <dbReference type="SAM" id="Phobius"/>
    </source>
</evidence>
<feature type="transmembrane region" description="Helical" evidence="1">
    <location>
        <begin position="95"/>
        <end position="115"/>
    </location>
</feature>
<gene>
    <name evidence="2" type="ORF">FHP25_02545</name>
</gene>
<keyword evidence="3" id="KW-1185">Reference proteome</keyword>
<organism evidence="2 3">
    <name type="scientific">Vineibacter terrae</name>
    <dbReference type="NCBI Taxonomy" id="2586908"/>
    <lineage>
        <taxon>Bacteria</taxon>
        <taxon>Pseudomonadati</taxon>
        <taxon>Pseudomonadota</taxon>
        <taxon>Alphaproteobacteria</taxon>
        <taxon>Hyphomicrobiales</taxon>
        <taxon>Vineibacter</taxon>
    </lineage>
</organism>
<dbReference type="RefSeq" id="WP_147845321.1">
    <property type="nucleotide sequence ID" value="NZ_VDUZ01000002.1"/>
</dbReference>
<keyword evidence="1" id="KW-1133">Transmembrane helix</keyword>
<feature type="transmembrane region" description="Helical" evidence="1">
    <location>
        <begin position="63"/>
        <end position="89"/>
    </location>
</feature>
<dbReference type="EMBL" id="VDUZ01000002">
    <property type="protein sequence ID" value="TXL81966.1"/>
    <property type="molecule type" value="Genomic_DNA"/>
</dbReference>
<feature type="transmembrane region" description="Helical" evidence="1">
    <location>
        <begin position="284"/>
        <end position="303"/>
    </location>
</feature>
<feature type="transmembrane region" description="Helical" evidence="1">
    <location>
        <begin position="252"/>
        <end position="272"/>
    </location>
</feature>
<proteinExistence type="predicted"/>